<dbReference type="GO" id="GO:0005886">
    <property type="term" value="C:plasma membrane"/>
    <property type="evidence" value="ECO:0007669"/>
    <property type="project" value="UniProtKB-SubCell"/>
</dbReference>
<evidence type="ECO:0000313" key="8">
    <source>
        <dbReference type="EMBL" id="AOV17653.1"/>
    </source>
</evidence>
<keyword evidence="9" id="KW-1185">Reference proteome</keyword>
<gene>
    <name evidence="8" type="ORF">BJI67_11810</name>
</gene>
<dbReference type="PANTHER" id="PTHR43124">
    <property type="entry name" value="PURINE EFFLUX PUMP PBUE"/>
    <property type="match status" value="1"/>
</dbReference>
<feature type="transmembrane region" description="Helical" evidence="6">
    <location>
        <begin position="179"/>
        <end position="199"/>
    </location>
</feature>
<feature type="transmembrane region" description="Helical" evidence="6">
    <location>
        <begin position="92"/>
        <end position="110"/>
    </location>
</feature>
<keyword evidence="3 6" id="KW-0812">Transmembrane</keyword>
<name>A0A1D8K9K7_9GAMM</name>
<keyword evidence="4 6" id="KW-1133">Transmembrane helix</keyword>
<feature type="transmembrane region" description="Helical" evidence="6">
    <location>
        <begin position="61"/>
        <end position="80"/>
    </location>
</feature>
<dbReference type="InterPro" id="IPR020846">
    <property type="entry name" value="MFS_dom"/>
</dbReference>
<proteinExistence type="predicted"/>
<evidence type="ECO:0000256" key="3">
    <source>
        <dbReference type="ARBA" id="ARBA00022692"/>
    </source>
</evidence>
<keyword evidence="5 6" id="KW-0472">Membrane</keyword>
<feature type="transmembrane region" description="Helical" evidence="6">
    <location>
        <begin position="116"/>
        <end position="139"/>
    </location>
</feature>
<dbReference type="PANTHER" id="PTHR43124:SF3">
    <property type="entry name" value="CHLORAMPHENICOL EFFLUX PUMP RV0191"/>
    <property type="match status" value="1"/>
</dbReference>
<dbReference type="InterPro" id="IPR050189">
    <property type="entry name" value="MFS_Efflux_Transporters"/>
</dbReference>
<dbReference type="SUPFAM" id="SSF103473">
    <property type="entry name" value="MFS general substrate transporter"/>
    <property type="match status" value="1"/>
</dbReference>
<dbReference type="AlphaFoldDB" id="A0A1D8K9K7"/>
<evidence type="ECO:0000256" key="5">
    <source>
        <dbReference type="ARBA" id="ARBA00023136"/>
    </source>
</evidence>
<protein>
    <recommendedName>
        <fullName evidence="7">Major facilitator superfamily (MFS) profile domain-containing protein</fullName>
    </recommendedName>
</protein>
<feature type="transmembrane region" description="Helical" evidence="6">
    <location>
        <begin position="151"/>
        <end position="173"/>
    </location>
</feature>
<feature type="transmembrane region" description="Helical" evidence="6">
    <location>
        <begin position="256"/>
        <end position="279"/>
    </location>
</feature>
<dbReference type="PROSITE" id="PS50850">
    <property type="entry name" value="MFS"/>
    <property type="match status" value="1"/>
</dbReference>
<keyword evidence="2" id="KW-1003">Cell membrane</keyword>
<evidence type="ECO:0000256" key="1">
    <source>
        <dbReference type="ARBA" id="ARBA00004651"/>
    </source>
</evidence>
<organism evidence="8 9">
    <name type="scientific">Acidihalobacter aeolianus</name>
    <dbReference type="NCBI Taxonomy" id="2792603"/>
    <lineage>
        <taxon>Bacteria</taxon>
        <taxon>Pseudomonadati</taxon>
        <taxon>Pseudomonadota</taxon>
        <taxon>Gammaproteobacteria</taxon>
        <taxon>Chromatiales</taxon>
        <taxon>Ectothiorhodospiraceae</taxon>
        <taxon>Acidihalobacter</taxon>
    </lineage>
</organism>
<feature type="transmembrane region" description="Helical" evidence="6">
    <location>
        <begin position="32"/>
        <end position="55"/>
    </location>
</feature>
<dbReference type="InterPro" id="IPR036259">
    <property type="entry name" value="MFS_trans_sf"/>
</dbReference>
<feature type="transmembrane region" description="Helical" evidence="6">
    <location>
        <begin position="349"/>
        <end position="375"/>
    </location>
</feature>
<dbReference type="Proteomes" id="UP000095342">
    <property type="component" value="Chromosome"/>
</dbReference>
<evidence type="ECO:0000256" key="6">
    <source>
        <dbReference type="SAM" id="Phobius"/>
    </source>
</evidence>
<sequence>MNHAIGASHDRLRVWRQALAAPARYIRPWYGAYLLLGIVTAGIVPVLLPLMMVSISHRMSNVAYVMGVYDLGLLTSPLWGLLAERLKLYRSLFFLAFIVAAIAIGLFPMLPGLPSWMGAAFALGAGSAGAGTMASLFIVDFAPQAEWEPRIGLLQSFNGTGQVLGLLLAGIFSHGQFNTGLWVAAALLVPALLIGGIGLPVQRHPRAPGVHPHRVLDVRALAAFPRVNFLSGVGFHFHHLNISGLRHLPAIVGTPFGRFIVSWFLLSLGVSGFFTYFPLMLEHGYGLDTHMSSLIYAVAAAVGIALFILASRWAGRFGSGKVYQWGLWLRLAGFVLLLAPYVTPVGPRIGFAMVGFVLIVIAWPILSVAGTGLAARLAPFSEGAAMGLFNASLALATVIGAFASGPLMAALGFRSMAWMGVAGLALSILSGLNLAPRPVAEPSSS</sequence>
<comment type="subcellular location">
    <subcellularLocation>
        <location evidence="1">Cell membrane</location>
        <topology evidence="1">Multi-pass membrane protein</topology>
    </subcellularLocation>
</comment>
<reference evidence="8 9" key="1">
    <citation type="submission" date="2016-09" db="EMBL/GenBank/DDBJ databases">
        <title>Acidihalobacter prosperus V6 (DSM14174).</title>
        <authorList>
            <person name="Khaleque H.N."/>
            <person name="Ramsay J.P."/>
            <person name="Murphy R.J.T."/>
            <person name="Kaksonen A.H."/>
            <person name="Boxall N.J."/>
            <person name="Watkin E.L.J."/>
        </authorList>
    </citation>
    <scope>NUCLEOTIDE SEQUENCE [LARGE SCALE GENOMIC DNA]</scope>
    <source>
        <strain evidence="8 9">V6</strain>
    </source>
</reference>
<accession>A0A1D8K9K7</accession>
<evidence type="ECO:0000256" key="2">
    <source>
        <dbReference type="ARBA" id="ARBA00022475"/>
    </source>
</evidence>
<dbReference type="Pfam" id="PF07690">
    <property type="entry name" value="MFS_1"/>
    <property type="match status" value="1"/>
</dbReference>
<dbReference type="EMBL" id="CP017448">
    <property type="protein sequence ID" value="AOV17653.1"/>
    <property type="molecule type" value="Genomic_DNA"/>
</dbReference>
<feature type="transmembrane region" description="Helical" evidence="6">
    <location>
        <begin position="415"/>
        <end position="435"/>
    </location>
</feature>
<evidence type="ECO:0000256" key="4">
    <source>
        <dbReference type="ARBA" id="ARBA00022989"/>
    </source>
</evidence>
<feature type="transmembrane region" description="Helical" evidence="6">
    <location>
        <begin position="291"/>
        <end position="310"/>
    </location>
</feature>
<evidence type="ECO:0000259" key="7">
    <source>
        <dbReference type="PROSITE" id="PS50850"/>
    </source>
</evidence>
<dbReference type="Gene3D" id="1.20.1250.20">
    <property type="entry name" value="MFS general substrate transporter like domains"/>
    <property type="match status" value="1"/>
</dbReference>
<feature type="domain" description="Major facilitator superfamily (MFS) profile" evidence="7">
    <location>
        <begin position="250"/>
        <end position="445"/>
    </location>
</feature>
<dbReference type="InterPro" id="IPR011701">
    <property type="entry name" value="MFS"/>
</dbReference>
<dbReference type="KEGG" id="aaeo:BJI67_11810"/>
<feature type="transmembrane region" description="Helical" evidence="6">
    <location>
        <begin position="387"/>
        <end position="409"/>
    </location>
</feature>
<evidence type="ECO:0000313" key="9">
    <source>
        <dbReference type="Proteomes" id="UP000095342"/>
    </source>
</evidence>
<feature type="transmembrane region" description="Helical" evidence="6">
    <location>
        <begin position="322"/>
        <end position="343"/>
    </location>
</feature>
<dbReference type="GO" id="GO:0022857">
    <property type="term" value="F:transmembrane transporter activity"/>
    <property type="evidence" value="ECO:0007669"/>
    <property type="project" value="InterPro"/>
</dbReference>
<dbReference type="RefSeq" id="WP_070073196.1">
    <property type="nucleotide sequence ID" value="NZ_CP017448.1"/>
</dbReference>